<feature type="transmembrane region" description="Helical" evidence="5">
    <location>
        <begin position="161"/>
        <end position="181"/>
    </location>
</feature>
<accession>A0A6C0I7X2</accession>
<comment type="subcellular location">
    <subcellularLocation>
        <location evidence="1">Membrane</location>
        <topology evidence="1">Multi-pass membrane protein</topology>
    </subcellularLocation>
</comment>
<evidence type="ECO:0008006" key="7">
    <source>
        <dbReference type="Google" id="ProtNLM"/>
    </source>
</evidence>
<feature type="transmembrane region" description="Helical" evidence="5">
    <location>
        <begin position="138"/>
        <end position="156"/>
    </location>
</feature>
<evidence type="ECO:0000313" key="6">
    <source>
        <dbReference type="EMBL" id="QHT88892.1"/>
    </source>
</evidence>
<keyword evidence="3 5" id="KW-1133">Transmembrane helix</keyword>
<name>A0A6C0I7X2_9ZZZZ</name>
<feature type="transmembrane region" description="Helical" evidence="5">
    <location>
        <begin position="201"/>
        <end position="220"/>
    </location>
</feature>
<organism evidence="6">
    <name type="scientific">viral metagenome</name>
    <dbReference type="NCBI Taxonomy" id="1070528"/>
    <lineage>
        <taxon>unclassified sequences</taxon>
        <taxon>metagenomes</taxon>
        <taxon>organismal metagenomes</taxon>
    </lineage>
</organism>
<keyword evidence="4 5" id="KW-0472">Membrane</keyword>
<dbReference type="AlphaFoldDB" id="A0A6C0I7X2"/>
<reference evidence="6" key="1">
    <citation type="journal article" date="2020" name="Nature">
        <title>Giant virus diversity and host interactions through global metagenomics.</title>
        <authorList>
            <person name="Schulz F."/>
            <person name="Roux S."/>
            <person name="Paez-Espino D."/>
            <person name="Jungbluth S."/>
            <person name="Walsh D.A."/>
            <person name="Denef V.J."/>
            <person name="McMahon K.D."/>
            <person name="Konstantinidis K.T."/>
            <person name="Eloe-Fadrosh E.A."/>
            <person name="Kyrpides N.C."/>
            <person name="Woyke T."/>
        </authorList>
    </citation>
    <scope>NUCLEOTIDE SEQUENCE</scope>
    <source>
        <strain evidence="6">GVMAG-M-3300023184-51</strain>
    </source>
</reference>
<protein>
    <recommendedName>
        <fullName evidence="7">Hemolysin III</fullName>
    </recommendedName>
</protein>
<feature type="transmembrane region" description="Helical" evidence="5">
    <location>
        <begin position="25"/>
        <end position="42"/>
    </location>
</feature>
<dbReference type="GO" id="GO:0016020">
    <property type="term" value="C:membrane"/>
    <property type="evidence" value="ECO:0007669"/>
    <property type="project" value="UniProtKB-SubCell"/>
</dbReference>
<evidence type="ECO:0000256" key="3">
    <source>
        <dbReference type="ARBA" id="ARBA00022989"/>
    </source>
</evidence>
<evidence type="ECO:0000256" key="4">
    <source>
        <dbReference type="ARBA" id="ARBA00023136"/>
    </source>
</evidence>
<sequence length="256" mass="29878">METRLFTNETLYCEGLFKSEYRGKIHLISLFVFPYALYKLYCAGNGLTYPFFIGSISLLTNFCCFGSSALYHTFNWPLETEIMLQKIDHSMITLWCLGMMFPIAFLLFPKIDGNFFIGLTTVAALVNWYYIYNSEPSIIASTIVPSIILLFVDVCYKHMNFWEWVSMWCVFAFQGAGTVIFSLKMDPLFINTEIFGYHELFHLLSLFAAFFVYQVNYSIVSRYNKDKDKDKEVNVDVLKNVDVNYMKEPLFEEPED</sequence>
<evidence type="ECO:0000256" key="5">
    <source>
        <dbReference type="SAM" id="Phobius"/>
    </source>
</evidence>
<evidence type="ECO:0000256" key="1">
    <source>
        <dbReference type="ARBA" id="ARBA00004141"/>
    </source>
</evidence>
<dbReference type="InterPro" id="IPR004254">
    <property type="entry name" value="AdipoR/HlyIII-related"/>
</dbReference>
<proteinExistence type="predicted"/>
<feature type="transmembrane region" description="Helical" evidence="5">
    <location>
        <begin position="49"/>
        <end position="71"/>
    </location>
</feature>
<feature type="transmembrane region" description="Helical" evidence="5">
    <location>
        <begin position="91"/>
        <end position="108"/>
    </location>
</feature>
<dbReference type="EMBL" id="MN740126">
    <property type="protein sequence ID" value="QHT88892.1"/>
    <property type="molecule type" value="Genomic_DNA"/>
</dbReference>
<evidence type="ECO:0000256" key="2">
    <source>
        <dbReference type="ARBA" id="ARBA00022692"/>
    </source>
</evidence>
<feature type="transmembrane region" description="Helical" evidence="5">
    <location>
        <begin position="115"/>
        <end position="132"/>
    </location>
</feature>
<keyword evidence="2 5" id="KW-0812">Transmembrane</keyword>
<dbReference type="Pfam" id="PF03006">
    <property type="entry name" value="HlyIII"/>
    <property type="match status" value="1"/>
</dbReference>